<dbReference type="GO" id="GO:0005737">
    <property type="term" value="C:cytoplasm"/>
    <property type="evidence" value="ECO:0007669"/>
    <property type="project" value="TreeGrafter"/>
</dbReference>
<evidence type="ECO:0000256" key="1">
    <source>
        <dbReference type="ARBA" id="ARBA00009743"/>
    </source>
</evidence>
<dbReference type="EMBL" id="JAPXFL010000002">
    <property type="protein sequence ID" value="KAK9510847.1"/>
    <property type="molecule type" value="Genomic_DNA"/>
</dbReference>
<dbReference type="InterPro" id="IPR017853">
    <property type="entry name" value="GH"/>
</dbReference>
<comment type="subunit">
    <text evidence="4">Homodimer.</text>
</comment>
<accession>A0AAW1DJW8</accession>
<keyword evidence="4" id="KW-1015">Disulfide bond</keyword>
<dbReference type="GO" id="GO:0009311">
    <property type="term" value="P:oligosaccharide metabolic process"/>
    <property type="evidence" value="ECO:0007669"/>
    <property type="project" value="TreeGrafter"/>
</dbReference>
<comment type="caution">
    <text evidence="6">The sequence shown here is derived from an EMBL/GenBank/DDBJ whole genome shotgun (WGS) entry which is preliminary data.</text>
</comment>
<keyword evidence="3 4" id="KW-0326">Glycosidase</keyword>
<dbReference type="EC" id="3.2.1.-" evidence="4"/>
<dbReference type="Proteomes" id="UP001461498">
    <property type="component" value="Unassembled WGS sequence"/>
</dbReference>
<keyword evidence="7" id="KW-1185">Reference proteome</keyword>
<organism evidence="6 7">
    <name type="scientific">Rhynocoris fuscipes</name>
    <dbReference type="NCBI Taxonomy" id="488301"/>
    <lineage>
        <taxon>Eukaryota</taxon>
        <taxon>Metazoa</taxon>
        <taxon>Ecdysozoa</taxon>
        <taxon>Arthropoda</taxon>
        <taxon>Hexapoda</taxon>
        <taxon>Insecta</taxon>
        <taxon>Pterygota</taxon>
        <taxon>Neoptera</taxon>
        <taxon>Paraneoptera</taxon>
        <taxon>Hemiptera</taxon>
        <taxon>Heteroptera</taxon>
        <taxon>Panheteroptera</taxon>
        <taxon>Cimicomorpha</taxon>
        <taxon>Reduviidae</taxon>
        <taxon>Harpactorinae</taxon>
        <taxon>Harpactorini</taxon>
        <taxon>Rhynocoris</taxon>
    </lineage>
</organism>
<evidence type="ECO:0000313" key="7">
    <source>
        <dbReference type="Proteomes" id="UP001461498"/>
    </source>
</evidence>
<dbReference type="GO" id="GO:0004557">
    <property type="term" value="F:alpha-galactosidase activity"/>
    <property type="evidence" value="ECO:0007669"/>
    <property type="project" value="TreeGrafter"/>
</dbReference>
<reference evidence="6 7" key="1">
    <citation type="submission" date="2022-12" db="EMBL/GenBank/DDBJ databases">
        <title>Chromosome-level genome assembly of true bugs.</title>
        <authorList>
            <person name="Ma L."/>
            <person name="Li H."/>
        </authorList>
    </citation>
    <scope>NUCLEOTIDE SEQUENCE [LARGE SCALE GENOMIC DNA]</scope>
    <source>
        <strain evidence="6">Lab_2022b</strain>
    </source>
</reference>
<proteinExistence type="inferred from homology"/>
<dbReference type="Gene3D" id="3.20.20.70">
    <property type="entry name" value="Aldolase class I"/>
    <property type="match status" value="1"/>
</dbReference>
<dbReference type="InterPro" id="IPR000111">
    <property type="entry name" value="Glyco_hydro_27/36_CS"/>
</dbReference>
<feature type="signal peptide" evidence="5">
    <location>
        <begin position="1"/>
        <end position="18"/>
    </location>
</feature>
<keyword evidence="2 4" id="KW-0378">Hydrolase</keyword>
<dbReference type="CDD" id="cd14792">
    <property type="entry name" value="GH27"/>
    <property type="match status" value="1"/>
</dbReference>
<evidence type="ECO:0000256" key="4">
    <source>
        <dbReference type="RuleBase" id="RU361168"/>
    </source>
</evidence>
<evidence type="ECO:0000256" key="5">
    <source>
        <dbReference type="SAM" id="SignalP"/>
    </source>
</evidence>
<dbReference type="Pfam" id="PF16499">
    <property type="entry name" value="Melibiase_2"/>
    <property type="match status" value="1"/>
</dbReference>
<dbReference type="InterPro" id="IPR002241">
    <property type="entry name" value="Glyco_hydro_27"/>
</dbReference>
<name>A0AAW1DJW8_9HEMI</name>
<evidence type="ECO:0000256" key="2">
    <source>
        <dbReference type="ARBA" id="ARBA00022801"/>
    </source>
</evidence>
<comment type="similarity">
    <text evidence="1 4">Belongs to the glycosyl hydrolase 27 family.</text>
</comment>
<dbReference type="SUPFAM" id="SSF51445">
    <property type="entry name" value="(Trans)glycosidases"/>
    <property type="match status" value="1"/>
</dbReference>
<keyword evidence="5" id="KW-0732">Signal</keyword>
<sequence>MLLHIIVFIISILNNGCSLENGLALTPPMGFNTWQRYRCTVNCLEYPRECINEELVIRTANILSREYLPYGYNYLVLDDCWLANTRDSNGNLCANDTRFPSGIKRIVDYVHSKGLKFGIYGNFGEKTCAGYPGIKYDLNRDAQLFASWEVDFVKLDGCFSDVKEKELGYPEFGRFLNKTGRPIVYSCSWPAYLEEKNIQVKYRYLTLMSIHI</sequence>
<dbReference type="PRINTS" id="PR00740">
    <property type="entry name" value="GLHYDRLASE27"/>
</dbReference>
<dbReference type="InterPro" id="IPR013785">
    <property type="entry name" value="Aldolase_TIM"/>
</dbReference>
<gene>
    <name evidence="6" type="ORF">O3M35_005546</name>
</gene>
<evidence type="ECO:0000313" key="6">
    <source>
        <dbReference type="EMBL" id="KAK9510847.1"/>
    </source>
</evidence>
<dbReference type="PANTHER" id="PTHR11452:SF83">
    <property type="entry name" value="ALPHA-GALACTOSIDASE"/>
    <property type="match status" value="1"/>
</dbReference>
<protein>
    <recommendedName>
        <fullName evidence="4">Alpha-galactosidase</fullName>
        <ecNumber evidence="4">3.2.1.-</ecNumber>
    </recommendedName>
</protein>
<dbReference type="PANTHER" id="PTHR11452">
    <property type="entry name" value="ALPHA-GALACTOSIDASE/ALPHA-N-ACETYLGALACTOSAMINIDASE"/>
    <property type="match status" value="1"/>
</dbReference>
<dbReference type="GO" id="GO:0016139">
    <property type="term" value="P:glycoside catabolic process"/>
    <property type="evidence" value="ECO:0007669"/>
    <property type="project" value="TreeGrafter"/>
</dbReference>
<feature type="chain" id="PRO_5043889515" description="Alpha-galactosidase" evidence="5">
    <location>
        <begin position="19"/>
        <end position="212"/>
    </location>
</feature>
<dbReference type="PROSITE" id="PS00512">
    <property type="entry name" value="ALPHA_GALACTOSIDASE"/>
    <property type="match status" value="1"/>
</dbReference>
<evidence type="ECO:0000256" key="3">
    <source>
        <dbReference type="ARBA" id="ARBA00023295"/>
    </source>
</evidence>
<dbReference type="AlphaFoldDB" id="A0AAW1DJW8"/>